<dbReference type="PROSITE" id="PS00409">
    <property type="entry name" value="PROKAR_NTER_METHYL"/>
    <property type="match status" value="1"/>
</dbReference>
<keyword evidence="3" id="KW-1185">Reference proteome</keyword>
<dbReference type="EMBL" id="SJPW01000001">
    <property type="protein sequence ID" value="TWU60104.1"/>
    <property type="molecule type" value="Genomic_DNA"/>
</dbReference>
<evidence type="ECO:0000256" key="1">
    <source>
        <dbReference type="SAM" id="Phobius"/>
    </source>
</evidence>
<evidence type="ECO:0000313" key="2">
    <source>
        <dbReference type="EMBL" id="TWU60104.1"/>
    </source>
</evidence>
<sequence length="419" mass="45351">MRLHKPSGFTLIELMVALMIASILTLVALPAAKEALRQHTVTRNAEVVRQYFLNARAQAIRQNRPFGVVLKRTATDGVGANYCKQMSFATGVPTYSGDSVSSVAYVVSYTASTNVYVLFFPSTGPNLSARMHRDATSFNDASLTAEQRNRVVIRDGALITLDEDFGPMQVGRIRTGTLNVGGTNLDGTFMDVAYPWPNSPPLNKSLPLTAGPNYSSVPFEIKGFPQQSFLPSVNLSGDAVVDLSVSGIGTAGLQFNREIIGCDGTTTPYADAGFDQVMIMFDGQGDLDEVIYEQRDTTASIYRMVGRQSIGTIYVAIGRADGVEELENVDTFDTAELYKGQLPNYANPETIWVTVRGNSGAVGMSPQPPAVEDKASYYTARTLSPPSGVDCALRQSQVDILTQRVIDGRRLARSGRSVK</sequence>
<dbReference type="OrthoDB" id="262547at2"/>
<dbReference type="InterPro" id="IPR012902">
    <property type="entry name" value="N_methyl_site"/>
</dbReference>
<evidence type="ECO:0008006" key="4">
    <source>
        <dbReference type="Google" id="ProtNLM"/>
    </source>
</evidence>
<evidence type="ECO:0000313" key="3">
    <source>
        <dbReference type="Proteomes" id="UP000318288"/>
    </source>
</evidence>
<reference evidence="2 3" key="1">
    <citation type="submission" date="2019-02" db="EMBL/GenBank/DDBJ databases">
        <title>Deep-cultivation of Planctomycetes and their phenomic and genomic characterization uncovers novel biology.</title>
        <authorList>
            <person name="Wiegand S."/>
            <person name="Jogler M."/>
            <person name="Boedeker C."/>
            <person name="Pinto D."/>
            <person name="Vollmers J."/>
            <person name="Rivas-Marin E."/>
            <person name="Kohn T."/>
            <person name="Peeters S.H."/>
            <person name="Heuer A."/>
            <person name="Rast P."/>
            <person name="Oberbeckmann S."/>
            <person name="Bunk B."/>
            <person name="Jeske O."/>
            <person name="Meyerdierks A."/>
            <person name="Storesund J.E."/>
            <person name="Kallscheuer N."/>
            <person name="Luecker S."/>
            <person name="Lage O.M."/>
            <person name="Pohl T."/>
            <person name="Merkel B.J."/>
            <person name="Hornburger P."/>
            <person name="Mueller R.-W."/>
            <person name="Bruemmer F."/>
            <person name="Labrenz M."/>
            <person name="Spormann A.M."/>
            <person name="Op Den Camp H."/>
            <person name="Overmann J."/>
            <person name="Amann R."/>
            <person name="Jetten M.S.M."/>
            <person name="Mascher T."/>
            <person name="Medema M.H."/>
            <person name="Devos D.P."/>
            <person name="Kaster A.-K."/>
            <person name="Ovreas L."/>
            <person name="Rohde M."/>
            <person name="Galperin M.Y."/>
            <person name="Jogler C."/>
        </authorList>
    </citation>
    <scope>NUCLEOTIDE SEQUENCE [LARGE SCALE GENOMIC DNA]</scope>
    <source>
        <strain evidence="2 3">Poly51</strain>
    </source>
</reference>
<dbReference type="NCBIfam" id="TIGR02532">
    <property type="entry name" value="IV_pilin_GFxxxE"/>
    <property type="match status" value="1"/>
</dbReference>
<accession>A0A5C6FK19</accession>
<keyword evidence="1" id="KW-0472">Membrane</keyword>
<dbReference type="RefSeq" id="WP_146453639.1">
    <property type="nucleotide sequence ID" value="NZ_SJPW01000001.1"/>
</dbReference>
<protein>
    <recommendedName>
        <fullName evidence="4">Major pilin subunit</fullName>
    </recommendedName>
</protein>
<dbReference type="AlphaFoldDB" id="A0A5C6FK19"/>
<comment type="caution">
    <text evidence="2">The sequence shown here is derived from an EMBL/GenBank/DDBJ whole genome shotgun (WGS) entry which is preliminary data.</text>
</comment>
<organism evidence="2 3">
    <name type="scientific">Rubripirellula tenax</name>
    <dbReference type="NCBI Taxonomy" id="2528015"/>
    <lineage>
        <taxon>Bacteria</taxon>
        <taxon>Pseudomonadati</taxon>
        <taxon>Planctomycetota</taxon>
        <taxon>Planctomycetia</taxon>
        <taxon>Pirellulales</taxon>
        <taxon>Pirellulaceae</taxon>
        <taxon>Rubripirellula</taxon>
    </lineage>
</organism>
<dbReference type="Gene3D" id="3.30.700.10">
    <property type="entry name" value="Glycoprotein, Type 4 Pilin"/>
    <property type="match status" value="1"/>
</dbReference>
<dbReference type="Pfam" id="PF07963">
    <property type="entry name" value="N_methyl"/>
    <property type="match status" value="1"/>
</dbReference>
<dbReference type="SUPFAM" id="SSF54523">
    <property type="entry name" value="Pili subunits"/>
    <property type="match status" value="1"/>
</dbReference>
<keyword evidence="1" id="KW-1133">Transmembrane helix</keyword>
<feature type="transmembrane region" description="Helical" evidence="1">
    <location>
        <begin position="12"/>
        <end position="32"/>
    </location>
</feature>
<dbReference type="Proteomes" id="UP000318288">
    <property type="component" value="Unassembled WGS sequence"/>
</dbReference>
<gene>
    <name evidence="2" type="ORF">Poly51_03780</name>
</gene>
<name>A0A5C6FK19_9BACT</name>
<keyword evidence="1" id="KW-0812">Transmembrane</keyword>
<dbReference type="InterPro" id="IPR045584">
    <property type="entry name" value="Pilin-like"/>
</dbReference>
<proteinExistence type="predicted"/>